<evidence type="ECO:0000256" key="1">
    <source>
        <dbReference type="SAM" id="MobiDB-lite"/>
    </source>
</evidence>
<keyword evidence="2" id="KW-0732">Signal</keyword>
<dbReference type="STRING" id="1193682.BJP25_13140"/>
<dbReference type="OrthoDB" id="3699206at2"/>
<comment type="caution">
    <text evidence="3">The sequence shown here is derived from an EMBL/GenBank/DDBJ whole genome shotgun (WGS) entry which is preliminary data.</text>
</comment>
<feature type="chain" id="PRO_5039714952" description="DUF3558 domain-containing protein" evidence="2">
    <location>
        <begin position="18"/>
        <end position="196"/>
    </location>
</feature>
<protein>
    <recommendedName>
        <fullName evidence="5">DUF3558 domain-containing protein</fullName>
    </recommendedName>
</protein>
<dbReference type="EMBL" id="MKQR01000007">
    <property type="protein sequence ID" value="OLR94660.1"/>
    <property type="molecule type" value="Genomic_DNA"/>
</dbReference>
<accession>A0A1Q9LRL8</accession>
<dbReference type="Proteomes" id="UP000186040">
    <property type="component" value="Unassembled WGS sequence"/>
</dbReference>
<feature type="compositionally biased region" description="Low complexity" evidence="1">
    <location>
        <begin position="38"/>
        <end position="62"/>
    </location>
</feature>
<evidence type="ECO:0000313" key="3">
    <source>
        <dbReference type="EMBL" id="OLR94660.1"/>
    </source>
</evidence>
<evidence type="ECO:0008006" key="5">
    <source>
        <dbReference type="Google" id="ProtNLM"/>
    </source>
</evidence>
<gene>
    <name evidence="3" type="ORF">BJP25_13140</name>
</gene>
<keyword evidence="4" id="KW-1185">Reference proteome</keyword>
<feature type="compositionally biased region" description="Polar residues" evidence="1">
    <location>
        <begin position="21"/>
        <end position="31"/>
    </location>
</feature>
<name>A0A1Q9LRL8_9PSEU</name>
<feature type="signal peptide" evidence="2">
    <location>
        <begin position="1"/>
        <end position="17"/>
    </location>
</feature>
<proteinExistence type="predicted"/>
<dbReference type="AlphaFoldDB" id="A0A1Q9LRL8"/>
<sequence>MSMKRLVLAVAVLAATAACNTPLSTAPTPSRTAPIPTPAGSAEETGSSAPEPSESSQSSEPEPGSDEGGSAEGIHGCDVLEKADAEKLAGIAVQDGVEGPLTEPSCTYTSPPDGRTAQVELYLGGGAKKFLDIDRELDHEFVDVPGIGDEAVLEDNTLFFRVGSTWAALRLVRLDNEPADNAPGLKALGKKLAGRL</sequence>
<evidence type="ECO:0000256" key="2">
    <source>
        <dbReference type="SAM" id="SignalP"/>
    </source>
</evidence>
<feature type="region of interest" description="Disordered" evidence="1">
    <location>
        <begin position="94"/>
        <end position="114"/>
    </location>
</feature>
<organism evidence="3 4">
    <name type="scientific">Actinokineospora bangkokensis</name>
    <dbReference type="NCBI Taxonomy" id="1193682"/>
    <lineage>
        <taxon>Bacteria</taxon>
        <taxon>Bacillati</taxon>
        <taxon>Actinomycetota</taxon>
        <taxon>Actinomycetes</taxon>
        <taxon>Pseudonocardiales</taxon>
        <taxon>Pseudonocardiaceae</taxon>
        <taxon>Actinokineospora</taxon>
    </lineage>
</organism>
<reference evidence="3 4" key="1">
    <citation type="submission" date="2016-10" db="EMBL/GenBank/DDBJ databases">
        <title>The Draft Genome Sequence of Actinokineospora bangkokensis 44EHWT reveals the biosynthetic pathway of antifungal compounds Thailandins with unusual extender unit butylmalonyl-CoA.</title>
        <authorList>
            <person name="Greule A."/>
            <person name="Intra B."/>
            <person name="Flemming S."/>
            <person name="Rommel M.G."/>
            <person name="Panbangred W."/>
            <person name="Bechthold A."/>
        </authorList>
    </citation>
    <scope>NUCLEOTIDE SEQUENCE [LARGE SCALE GENOMIC DNA]</scope>
    <source>
        <strain evidence="3 4">44EHW</strain>
    </source>
</reference>
<dbReference type="PROSITE" id="PS51257">
    <property type="entry name" value="PROKAR_LIPOPROTEIN"/>
    <property type="match status" value="1"/>
</dbReference>
<dbReference type="RefSeq" id="WP_075974040.1">
    <property type="nucleotide sequence ID" value="NZ_MKQR01000007.1"/>
</dbReference>
<evidence type="ECO:0000313" key="4">
    <source>
        <dbReference type="Proteomes" id="UP000186040"/>
    </source>
</evidence>
<feature type="region of interest" description="Disordered" evidence="1">
    <location>
        <begin position="21"/>
        <end position="74"/>
    </location>
</feature>